<evidence type="ECO:0000313" key="3">
    <source>
        <dbReference type="EMBL" id="APG24291.1"/>
    </source>
</evidence>
<gene>
    <name evidence="3" type="ORF">A7E75_04005</name>
</gene>
<dbReference type="STRING" id="29542.A6070_12640"/>
<name>A0A1L3GEB6_SYNAC</name>
<comment type="similarity">
    <text evidence="1">Belongs to the YggT family.</text>
</comment>
<sequence>MVASAIEIYAYIVVARAILSWVNPDPYNPIVRFLYNATEPVLQRLRRLLPLRVGGLDFTPMVLIFVLFFVSNFLRTLLFR</sequence>
<keyword evidence="2" id="KW-1133">Transmembrane helix</keyword>
<accession>A0A1L3GEB6</accession>
<keyword evidence="2" id="KW-0812">Transmembrane</keyword>
<proteinExistence type="inferred from homology"/>
<evidence type="ECO:0000256" key="1">
    <source>
        <dbReference type="ARBA" id="ARBA00010894"/>
    </source>
</evidence>
<dbReference type="Pfam" id="PF02325">
    <property type="entry name" value="CCB3_YggT"/>
    <property type="match status" value="1"/>
</dbReference>
<evidence type="ECO:0000256" key="2">
    <source>
        <dbReference type="SAM" id="Phobius"/>
    </source>
</evidence>
<keyword evidence="2" id="KW-0472">Membrane</keyword>
<dbReference type="PANTHER" id="PTHR33219:SF14">
    <property type="entry name" value="PROTEIN COFACTOR ASSEMBLY OF COMPLEX C SUBUNIT B CCB3, CHLOROPLASTIC-RELATED"/>
    <property type="match status" value="1"/>
</dbReference>
<dbReference type="KEGG" id="pace:A6070_12640"/>
<dbReference type="InterPro" id="IPR003425">
    <property type="entry name" value="CCB3/YggT"/>
</dbReference>
<evidence type="ECO:0000313" key="4">
    <source>
        <dbReference type="Proteomes" id="UP000182264"/>
    </source>
</evidence>
<dbReference type="EMBL" id="CP015518">
    <property type="protein sequence ID" value="APG24291.1"/>
    <property type="molecule type" value="Genomic_DNA"/>
</dbReference>
<keyword evidence="4" id="KW-1185">Reference proteome</keyword>
<feature type="transmembrane region" description="Helical" evidence="2">
    <location>
        <begin position="58"/>
        <end position="78"/>
    </location>
</feature>
<reference evidence="3 4" key="1">
    <citation type="journal article" date="2017" name="Genome Announc.">
        <title>Complete Genome Sequences of Two Acetylene-Fermenting Pelobacter acetylenicus Strains.</title>
        <authorList>
            <person name="Sutton J.M."/>
            <person name="Baesman S.M."/>
            <person name="Fierst J.L."/>
            <person name="Poret-Peterson A.T."/>
            <person name="Oremland R.S."/>
            <person name="Dunlap D.S."/>
            <person name="Akob D.M."/>
        </authorList>
    </citation>
    <scope>NUCLEOTIDE SEQUENCE [LARGE SCALE GENOMIC DNA]</scope>
    <source>
        <strain evidence="3 4">DSM 3247</strain>
    </source>
</reference>
<dbReference type="PANTHER" id="PTHR33219">
    <property type="entry name" value="YLMG HOMOLOG PROTEIN 2, CHLOROPLASTIC"/>
    <property type="match status" value="1"/>
</dbReference>
<organism evidence="3 4">
    <name type="scientific">Syntrophotalea acetylenica</name>
    <name type="common">Pelobacter acetylenicus</name>
    <dbReference type="NCBI Taxonomy" id="29542"/>
    <lineage>
        <taxon>Bacteria</taxon>
        <taxon>Pseudomonadati</taxon>
        <taxon>Thermodesulfobacteriota</taxon>
        <taxon>Desulfuromonadia</taxon>
        <taxon>Desulfuromonadales</taxon>
        <taxon>Syntrophotaleaceae</taxon>
        <taxon>Syntrophotalea</taxon>
    </lineage>
</organism>
<dbReference type="GO" id="GO:0016020">
    <property type="term" value="C:membrane"/>
    <property type="evidence" value="ECO:0007669"/>
    <property type="project" value="InterPro"/>
</dbReference>
<dbReference type="AlphaFoldDB" id="A0A1L3GEB6"/>
<evidence type="ECO:0008006" key="5">
    <source>
        <dbReference type="Google" id="ProtNLM"/>
    </source>
</evidence>
<dbReference type="Proteomes" id="UP000182264">
    <property type="component" value="Chromosome"/>
</dbReference>
<protein>
    <recommendedName>
        <fullName evidence="5">YggT family protein</fullName>
    </recommendedName>
</protein>